<dbReference type="SUPFAM" id="SSF102860">
    <property type="entry name" value="mRNA decapping enzyme DcpS N-terminal domain"/>
    <property type="match status" value="1"/>
</dbReference>
<dbReference type="PANTHER" id="PTHR12978:SF0">
    <property type="entry name" value="M7GPPPX DIPHOSPHATASE"/>
    <property type="match status" value="1"/>
</dbReference>
<dbReference type="PANTHER" id="PTHR12978">
    <property type="entry name" value="HISTIDINE TRIAD HIT PROTEIN MEMBER"/>
    <property type="match status" value="1"/>
</dbReference>
<evidence type="ECO:0000256" key="2">
    <source>
        <dbReference type="PIRSR" id="PIRSR028973-1"/>
    </source>
</evidence>
<comment type="caution">
    <text evidence="3">The sequence shown here is derived from an EMBL/GenBank/DDBJ whole genome shotgun (WGS) entry which is preliminary data.</text>
</comment>
<reference evidence="3 4" key="1">
    <citation type="journal article" date="2019" name="New Phytol.">
        <title>Comparative genomics reveals unique wood-decay strategies and fruiting body development in the Schizophyllaceae.</title>
        <authorList>
            <person name="Almasi E."/>
            <person name="Sahu N."/>
            <person name="Krizsan K."/>
            <person name="Balint B."/>
            <person name="Kovacs G.M."/>
            <person name="Kiss B."/>
            <person name="Cseklye J."/>
            <person name="Drula E."/>
            <person name="Henrissat B."/>
            <person name="Nagy I."/>
            <person name="Chovatia M."/>
            <person name="Adam C."/>
            <person name="LaButti K."/>
            <person name="Lipzen A."/>
            <person name="Riley R."/>
            <person name="Grigoriev I.V."/>
            <person name="Nagy L.G."/>
        </authorList>
    </citation>
    <scope>NUCLEOTIDE SEQUENCE [LARGE SCALE GENOMIC DNA]</scope>
    <source>
        <strain evidence="3 4">NL-1724</strain>
    </source>
</reference>
<keyword evidence="4" id="KW-1185">Reference proteome</keyword>
<dbReference type="GO" id="GO:0005634">
    <property type="term" value="C:nucleus"/>
    <property type="evidence" value="ECO:0007669"/>
    <property type="project" value="TreeGrafter"/>
</dbReference>
<dbReference type="InterPro" id="IPR008594">
    <property type="entry name" value="DcpS/DCS2"/>
</dbReference>
<dbReference type="GO" id="GO:0000932">
    <property type="term" value="C:P-body"/>
    <property type="evidence" value="ECO:0007669"/>
    <property type="project" value="TreeGrafter"/>
</dbReference>
<dbReference type="Gene3D" id="3.30.200.40">
    <property type="entry name" value="Scavenger mRNA decapping enzyme, N-terminal domain"/>
    <property type="match status" value="1"/>
</dbReference>
<dbReference type="OrthoDB" id="10264956at2759"/>
<accession>A0A550BY81</accession>
<dbReference type="GO" id="GO:0000290">
    <property type="term" value="P:deadenylation-dependent decapping of nuclear-transcribed mRNA"/>
    <property type="evidence" value="ECO:0007669"/>
    <property type="project" value="InterPro"/>
</dbReference>
<dbReference type="PIRSF" id="PIRSF028973">
    <property type="entry name" value="Scavenger_mRNA_decap_enz"/>
    <property type="match status" value="1"/>
</dbReference>
<gene>
    <name evidence="3" type="ORF">BD626DRAFT_515029</name>
</gene>
<dbReference type="Proteomes" id="UP000320762">
    <property type="component" value="Unassembled WGS sequence"/>
</dbReference>
<organism evidence="3 4">
    <name type="scientific">Schizophyllum amplum</name>
    <dbReference type="NCBI Taxonomy" id="97359"/>
    <lineage>
        <taxon>Eukaryota</taxon>
        <taxon>Fungi</taxon>
        <taxon>Dikarya</taxon>
        <taxon>Basidiomycota</taxon>
        <taxon>Agaricomycotina</taxon>
        <taxon>Agaricomycetes</taxon>
        <taxon>Agaricomycetidae</taxon>
        <taxon>Agaricales</taxon>
        <taxon>Schizophyllaceae</taxon>
        <taxon>Schizophyllum</taxon>
    </lineage>
</organism>
<dbReference type="AlphaFoldDB" id="A0A550BY81"/>
<dbReference type="EMBL" id="VDMD01000047">
    <property type="protein sequence ID" value="TRM57522.1"/>
    <property type="molecule type" value="Genomic_DNA"/>
</dbReference>
<evidence type="ECO:0000256" key="1">
    <source>
        <dbReference type="ARBA" id="ARBA00010208"/>
    </source>
</evidence>
<dbReference type="STRING" id="97359.A0A550BY81"/>
<evidence type="ECO:0000313" key="4">
    <source>
        <dbReference type="Proteomes" id="UP000320762"/>
    </source>
</evidence>
<dbReference type="InterPro" id="IPR011145">
    <property type="entry name" value="Scavenger_mRNA_decap_enz_N"/>
</dbReference>
<protein>
    <submittedName>
        <fullName evidence="3">HIT-like domain-containing protein</fullName>
    </submittedName>
</protein>
<dbReference type="Pfam" id="PF05652">
    <property type="entry name" value="DcpS"/>
    <property type="match status" value="1"/>
</dbReference>
<dbReference type="InterPro" id="IPR036265">
    <property type="entry name" value="HIT-like_sf"/>
</dbReference>
<feature type="active site" description="Nucleophile" evidence="2">
    <location>
        <position position="275"/>
    </location>
</feature>
<dbReference type="Pfam" id="PF11969">
    <property type="entry name" value="DcpS_C"/>
    <property type="match status" value="1"/>
</dbReference>
<comment type="similarity">
    <text evidence="1">Belongs to the HIT family.</text>
</comment>
<dbReference type="GO" id="GO:0000340">
    <property type="term" value="F:RNA 7-methylguanosine cap binding"/>
    <property type="evidence" value="ECO:0007669"/>
    <property type="project" value="TreeGrafter"/>
</dbReference>
<dbReference type="Gene3D" id="3.30.428.10">
    <property type="entry name" value="HIT-like"/>
    <property type="match status" value="1"/>
</dbReference>
<name>A0A550BY81_9AGAR</name>
<dbReference type="SUPFAM" id="SSF54197">
    <property type="entry name" value="HIT-like"/>
    <property type="match status" value="1"/>
</dbReference>
<proteinExistence type="inferred from homology"/>
<evidence type="ECO:0000313" key="3">
    <source>
        <dbReference type="EMBL" id="TRM57522.1"/>
    </source>
</evidence>
<dbReference type="GO" id="GO:0016787">
    <property type="term" value="F:hydrolase activity"/>
    <property type="evidence" value="ECO:0007669"/>
    <property type="project" value="InterPro"/>
</dbReference>
<sequence>MSQSEQKHGDILARLPHFEFTRVLNDDPVSRTAILLGTMPSRPDGSAGRYNAIITLSKTHIPASASSGNIALFGHSSDFDEMAASKPASRSWIDTANLLVEESTDIYTWMFGSFVDESVGPHAHRDVKISVIFPATEDHIRKYTQQKYAMVTETPETYDRVVQPYIAGIPPSRTQWVTDILEGRAERDKILYDCPDFVLLPDMKWDLKTVSSLYICAITRQETIKSLRDLRSSHIPLLKAIQREAVRIVQEKWPSVGAGGLRMFIHYQPTYYRFHVHIVNANGGEAIGRMAVGQAHLLDDVISLLEVQPDIYARMTLTYSLGDQHALYRIMTENIVMP</sequence>